<name>W2Z1P5_PHYNI</name>
<dbReference type="AlphaFoldDB" id="W2Z1P5"/>
<proteinExistence type="predicted"/>
<evidence type="ECO:0000313" key="2">
    <source>
        <dbReference type="EMBL" id="ETP40886.1"/>
    </source>
</evidence>
<gene>
    <name evidence="2" type="ORF">F442_11848</name>
</gene>
<evidence type="ECO:0000256" key="1">
    <source>
        <dbReference type="SAM" id="MobiDB-lite"/>
    </source>
</evidence>
<dbReference type="EMBL" id="ANIY01002462">
    <property type="protein sequence ID" value="ETP40886.1"/>
    <property type="molecule type" value="Genomic_DNA"/>
</dbReference>
<dbReference type="Proteomes" id="UP000018948">
    <property type="component" value="Unassembled WGS sequence"/>
</dbReference>
<feature type="region of interest" description="Disordered" evidence="1">
    <location>
        <begin position="75"/>
        <end position="118"/>
    </location>
</feature>
<reference evidence="2 3" key="1">
    <citation type="submission" date="2013-11" db="EMBL/GenBank/DDBJ databases">
        <title>The Genome Sequence of Phytophthora parasitica P10297.</title>
        <authorList>
            <consortium name="The Broad Institute Genomics Platform"/>
            <person name="Russ C."/>
            <person name="Tyler B."/>
            <person name="Panabieres F."/>
            <person name="Shan W."/>
            <person name="Tripathy S."/>
            <person name="Grunwald N."/>
            <person name="Machado M."/>
            <person name="Johnson C.S."/>
            <person name="Walker B."/>
            <person name="Young S.K."/>
            <person name="Zeng Q."/>
            <person name="Gargeya S."/>
            <person name="Fitzgerald M."/>
            <person name="Haas B."/>
            <person name="Abouelleil A."/>
            <person name="Allen A.W."/>
            <person name="Alvarado L."/>
            <person name="Arachchi H.M."/>
            <person name="Berlin A.M."/>
            <person name="Chapman S.B."/>
            <person name="Gainer-Dewar J."/>
            <person name="Goldberg J."/>
            <person name="Griggs A."/>
            <person name="Gujja S."/>
            <person name="Hansen M."/>
            <person name="Howarth C."/>
            <person name="Imamovic A."/>
            <person name="Ireland A."/>
            <person name="Larimer J."/>
            <person name="McCowan C."/>
            <person name="Murphy C."/>
            <person name="Pearson M."/>
            <person name="Poon T.W."/>
            <person name="Priest M."/>
            <person name="Roberts A."/>
            <person name="Saif S."/>
            <person name="Shea T."/>
            <person name="Sisk P."/>
            <person name="Sykes S."/>
            <person name="Wortman J."/>
            <person name="Nusbaum C."/>
            <person name="Birren B."/>
        </authorList>
    </citation>
    <scope>NUCLEOTIDE SEQUENCE [LARGE SCALE GENOMIC DNA]</scope>
    <source>
        <strain evidence="2 3">P10297</strain>
    </source>
</reference>
<accession>W2Z1P5</accession>
<sequence length="118" mass="12891">MTQDHRGFMKVELSGPDYIAVYVDDLLIIARISAPLSIRLSPVPFAKRLSLRFESIDVNARRRPAESVLALSADNFHSKHQNGDNSVNATAKVEPTVQQPVASEDFSVEAPEAATTGE</sequence>
<evidence type="ECO:0000313" key="3">
    <source>
        <dbReference type="Proteomes" id="UP000018948"/>
    </source>
</evidence>
<organism evidence="2 3">
    <name type="scientific">Phytophthora nicotianae P10297</name>
    <dbReference type="NCBI Taxonomy" id="1317064"/>
    <lineage>
        <taxon>Eukaryota</taxon>
        <taxon>Sar</taxon>
        <taxon>Stramenopiles</taxon>
        <taxon>Oomycota</taxon>
        <taxon>Peronosporomycetes</taxon>
        <taxon>Peronosporales</taxon>
        <taxon>Peronosporaceae</taxon>
        <taxon>Phytophthora</taxon>
    </lineage>
</organism>
<protein>
    <submittedName>
        <fullName evidence="2">Uncharacterized protein</fullName>
    </submittedName>
</protein>
<comment type="caution">
    <text evidence="2">The sequence shown here is derived from an EMBL/GenBank/DDBJ whole genome shotgun (WGS) entry which is preliminary data.</text>
</comment>